<evidence type="ECO:0000313" key="6">
    <source>
        <dbReference type="Proteomes" id="UP000002432"/>
    </source>
</evidence>
<evidence type="ECO:0000313" key="5">
    <source>
        <dbReference type="EMBL" id="ABF40964.1"/>
    </source>
</evidence>
<dbReference type="KEGG" id="aba:Acid345_1963"/>
<feature type="repeat" description="TPR" evidence="3">
    <location>
        <begin position="56"/>
        <end position="89"/>
    </location>
</feature>
<dbReference type="PROSITE" id="PS50005">
    <property type="entry name" value="TPR"/>
    <property type="match status" value="3"/>
</dbReference>
<dbReference type="STRING" id="204669.Acid345_1963"/>
<dbReference type="PANTHER" id="PTHR44227:SF3">
    <property type="entry name" value="PROTEIN O-MANNOSYL-TRANSFERASE TMTC4"/>
    <property type="match status" value="1"/>
</dbReference>
<gene>
    <name evidence="5" type="ordered locus">Acid345_1963</name>
</gene>
<keyword evidence="4" id="KW-0732">Signal</keyword>
<sequence length="602" mass="65116">MRHLFTFGLILAATATASLAQITGDDAASRCFRNSYDGPIACSEALSGNPAPAQKAQLLLAKGMLLTQAGEHTTATAIYRQALTLLPKSAEAHVIYAWGLDRSGETATADLEYKQAVQFGLMRGHEIVLGDTGKAMVAGIGHEGNFYFTAGQGLERAGQKNAAKAFYLKAAVDFAQRPDPLVVQAYDNAVRVDTSDPTTHWEIAHFWQQWDGSHGAEVVRHLKECARLAPNNAEYRYALGQAYAAIGDTANAAIEYREAVRLNPVNGKASHDLQLAAVSTGETGAIAAATLDSPEALAQLKTCVNQNGVRGEFACRSALKVGLSPHNSAIAHTFLAAELPTAEAIAEYREAIKSDPNYALSYYLLAQKFEGKEFQSAEDPVLLLDSAAKLRPDWIATREQLAAVLWARNRHAEAINAQREAVALDTADEKLAAHLKKYETDFAAEAEKVQVAQTGVKSAPSDPAAHRAYGLALASAGKMDDARSEFRTAFQLNPKNGWKTATAIMYGGFADVACEIYSTTKPEDAPDYPQSSLEQDLAACGKMFPEQTKYLASLAQLQYSRGDGAAVRQTYEMIVTMDPKYFDKHPEDRELYDHASSQKGAQ</sequence>
<dbReference type="SMART" id="SM00028">
    <property type="entry name" value="TPR"/>
    <property type="match status" value="5"/>
</dbReference>
<name>Q1IQ86_KORVE</name>
<dbReference type="Proteomes" id="UP000002432">
    <property type="component" value="Chromosome"/>
</dbReference>
<evidence type="ECO:0000256" key="1">
    <source>
        <dbReference type="ARBA" id="ARBA00022737"/>
    </source>
</evidence>
<feature type="chain" id="PRO_5004191594" evidence="4">
    <location>
        <begin position="21"/>
        <end position="602"/>
    </location>
</feature>
<dbReference type="SUPFAM" id="SSF48452">
    <property type="entry name" value="TPR-like"/>
    <property type="match status" value="2"/>
</dbReference>
<proteinExistence type="predicted"/>
<accession>Q1IQ86</accession>
<protein>
    <submittedName>
        <fullName evidence="5">Tetratricopeptide repeat protein</fullName>
    </submittedName>
</protein>
<organism evidence="5 6">
    <name type="scientific">Koribacter versatilis (strain Ellin345)</name>
    <dbReference type="NCBI Taxonomy" id="204669"/>
    <lineage>
        <taxon>Bacteria</taxon>
        <taxon>Pseudomonadati</taxon>
        <taxon>Acidobacteriota</taxon>
        <taxon>Terriglobia</taxon>
        <taxon>Terriglobales</taxon>
        <taxon>Candidatus Korobacteraceae</taxon>
        <taxon>Candidatus Korobacter</taxon>
    </lineage>
</organism>
<dbReference type="Gene3D" id="1.25.40.10">
    <property type="entry name" value="Tetratricopeptide repeat domain"/>
    <property type="match status" value="4"/>
</dbReference>
<evidence type="ECO:0000256" key="3">
    <source>
        <dbReference type="PROSITE-ProRule" id="PRU00339"/>
    </source>
</evidence>
<dbReference type="Pfam" id="PF13432">
    <property type="entry name" value="TPR_16"/>
    <property type="match status" value="2"/>
</dbReference>
<dbReference type="EMBL" id="CP000360">
    <property type="protein sequence ID" value="ABF40964.1"/>
    <property type="molecule type" value="Genomic_DNA"/>
</dbReference>
<keyword evidence="1" id="KW-0677">Repeat</keyword>
<feature type="repeat" description="TPR" evidence="3">
    <location>
        <begin position="463"/>
        <end position="496"/>
    </location>
</feature>
<dbReference type="OrthoDB" id="113766at2"/>
<dbReference type="InterPro" id="IPR011990">
    <property type="entry name" value="TPR-like_helical_dom_sf"/>
</dbReference>
<dbReference type="PANTHER" id="PTHR44227">
    <property type="match status" value="1"/>
</dbReference>
<keyword evidence="6" id="KW-1185">Reference proteome</keyword>
<evidence type="ECO:0000256" key="2">
    <source>
        <dbReference type="ARBA" id="ARBA00022803"/>
    </source>
</evidence>
<dbReference type="eggNOG" id="COG0457">
    <property type="taxonomic scope" value="Bacteria"/>
</dbReference>
<dbReference type="EnsemblBacteria" id="ABF40964">
    <property type="protein sequence ID" value="ABF40964"/>
    <property type="gene ID" value="Acid345_1963"/>
</dbReference>
<feature type="repeat" description="TPR" evidence="3">
    <location>
        <begin position="233"/>
        <end position="266"/>
    </location>
</feature>
<dbReference type="AlphaFoldDB" id="Q1IQ86"/>
<dbReference type="InterPro" id="IPR019734">
    <property type="entry name" value="TPR_rpt"/>
</dbReference>
<dbReference type="RefSeq" id="WP_011522765.1">
    <property type="nucleotide sequence ID" value="NC_008009.1"/>
</dbReference>
<keyword evidence="2 3" id="KW-0802">TPR repeat</keyword>
<dbReference type="HOGENOM" id="CLU_453288_0_0_0"/>
<evidence type="ECO:0000256" key="4">
    <source>
        <dbReference type="SAM" id="SignalP"/>
    </source>
</evidence>
<feature type="signal peptide" evidence="4">
    <location>
        <begin position="1"/>
        <end position="20"/>
    </location>
</feature>
<dbReference type="InterPro" id="IPR052346">
    <property type="entry name" value="O-mannosyl-transferase_TMTC"/>
</dbReference>
<reference evidence="5 6" key="1">
    <citation type="journal article" date="2009" name="Appl. Environ. Microbiol.">
        <title>Three genomes from the phylum Acidobacteria provide insight into the lifestyles of these microorganisms in soils.</title>
        <authorList>
            <person name="Ward N.L."/>
            <person name="Challacombe J.F."/>
            <person name="Janssen P.H."/>
            <person name="Henrissat B."/>
            <person name="Coutinho P.M."/>
            <person name="Wu M."/>
            <person name="Xie G."/>
            <person name="Haft D.H."/>
            <person name="Sait M."/>
            <person name="Badger J."/>
            <person name="Barabote R.D."/>
            <person name="Bradley B."/>
            <person name="Brettin T.S."/>
            <person name="Brinkac L.M."/>
            <person name="Bruce D."/>
            <person name="Creasy T."/>
            <person name="Daugherty S.C."/>
            <person name="Davidsen T.M."/>
            <person name="DeBoy R.T."/>
            <person name="Detter J.C."/>
            <person name="Dodson R.J."/>
            <person name="Durkin A.S."/>
            <person name="Ganapathy A."/>
            <person name="Gwinn-Giglio M."/>
            <person name="Han C.S."/>
            <person name="Khouri H."/>
            <person name="Kiss H."/>
            <person name="Kothari S.P."/>
            <person name="Madupu R."/>
            <person name="Nelson K.E."/>
            <person name="Nelson W.C."/>
            <person name="Paulsen I."/>
            <person name="Penn K."/>
            <person name="Ren Q."/>
            <person name="Rosovitz M.J."/>
            <person name="Selengut J.D."/>
            <person name="Shrivastava S."/>
            <person name="Sullivan S.A."/>
            <person name="Tapia R."/>
            <person name="Thompson L.S."/>
            <person name="Watkins K.L."/>
            <person name="Yang Q."/>
            <person name="Yu C."/>
            <person name="Zafar N."/>
            <person name="Zhou L."/>
            <person name="Kuske C.R."/>
        </authorList>
    </citation>
    <scope>NUCLEOTIDE SEQUENCE [LARGE SCALE GENOMIC DNA]</scope>
    <source>
        <strain evidence="5 6">Ellin345</strain>
    </source>
</reference>